<evidence type="ECO:0000313" key="1">
    <source>
        <dbReference type="EMBL" id="MBA4618119.1"/>
    </source>
</evidence>
<reference evidence="1" key="1">
    <citation type="journal article" date="2013" name="J. Plant Res.">
        <title>Effect of fungi and light on seed germination of three Opuntia species from semiarid lands of central Mexico.</title>
        <authorList>
            <person name="Delgado-Sanchez P."/>
            <person name="Jimenez-Bremont J.F."/>
            <person name="Guerrero-Gonzalez Mde L."/>
            <person name="Flores J."/>
        </authorList>
    </citation>
    <scope>NUCLEOTIDE SEQUENCE</scope>
    <source>
        <tissue evidence="1">Cladode</tissue>
    </source>
</reference>
<organism evidence="1">
    <name type="scientific">Opuntia streptacantha</name>
    <name type="common">Prickly pear cactus</name>
    <name type="synonym">Opuntia cardona</name>
    <dbReference type="NCBI Taxonomy" id="393608"/>
    <lineage>
        <taxon>Eukaryota</taxon>
        <taxon>Viridiplantae</taxon>
        <taxon>Streptophyta</taxon>
        <taxon>Embryophyta</taxon>
        <taxon>Tracheophyta</taxon>
        <taxon>Spermatophyta</taxon>
        <taxon>Magnoliopsida</taxon>
        <taxon>eudicotyledons</taxon>
        <taxon>Gunneridae</taxon>
        <taxon>Pentapetalae</taxon>
        <taxon>Caryophyllales</taxon>
        <taxon>Cactineae</taxon>
        <taxon>Cactaceae</taxon>
        <taxon>Opuntioideae</taxon>
        <taxon>Opuntia</taxon>
    </lineage>
</organism>
<protein>
    <submittedName>
        <fullName evidence="1">Uncharacterized protein</fullName>
    </submittedName>
</protein>
<accession>A0A7C8YGV3</accession>
<proteinExistence type="predicted"/>
<dbReference type="AlphaFoldDB" id="A0A7C8YGV3"/>
<reference evidence="1" key="2">
    <citation type="submission" date="2020-07" db="EMBL/GenBank/DDBJ databases">
        <authorList>
            <person name="Vera ALvarez R."/>
            <person name="Arias-Moreno D.M."/>
            <person name="Jimenez-Jacinto V."/>
            <person name="Jimenez-Bremont J.F."/>
            <person name="Swaminathan K."/>
            <person name="Moose S.P."/>
            <person name="Guerrero-Gonzalez M.L."/>
            <person name="Marino-Ramirez L."/>
            <person name="Landsman D."/>
            <person name="Rodriguez-Kessler M."/>
            <person name="Delgado-Sanchez P."/>
        </authorList>
    </citation>
    <scope>NUCLEOTIDE SEQUENCE</scope>
    <source>
        <tissue evidence="1">Cladode</tissue>
    </source>
</reference>
<name>A0A7C8YGV3_OPUST</name>
<sequence length="159" mass="16460">MDNTPSGPTLSMASAIMVPINSSFPEEMEAMALMSSRPLTGLAFFSSSSTNPWIVLSIPLFKDTGFAPAVTLSRPCLIISRARTDAVVVPSPAESFVLLATSRIKAAPAFSIGSANSIARAIVTPSLTTFGLPNSSKTTFLPLGPRVSPTASASLSMPA</sequence>
<dbReference type="EMBL" id="GISG01018990">
    <property type="protein sequence ID" value="MBA4618119.1"/>
    <property type="molecule type" value="Transcribed_RNA"/>
</dbReference>